<feature type="transmembrane region" description="Helical" evidence="7">
    <location>
        <begin position="359"/>
        <end position="378"/>
    </location>
</feature>
<evidence type="ECO:0000313" key="9">
    <source>
        <dbReference type="Proteomes" id="UP000190625"/>
    </source>
</evidence>
<feature type="transmembrane region" description="Helical" evidence="7">
    <location>
        <begin position="171"/>
        <end position="194"/>
    </location>
</feature>
<dbReference type="InterPro" id="IPR006043">
    <property type="entry name" value="NCS2"/>
</dbReference>
<evidence type="ECO:0000256" key="3">
    <source>
        <dbReference type="ARBA" id="ARBA00022448"/>
    </source>
</evidence>
<feature type="transmembrane region" description="Helical" evidence="7">
    <location>
        <begin position="297"/>
        <end position="319"/>
    </location>
</feature>
<feature type="transmembrane region" description="Helical" evidence="7">
    <location>
        <begin position="145"/>
        <end position="164"/>
    </location>
</feature>
<proteinExistence type="inferred from homology"/>
<dbReference type="PANTHER" id="PTHR42810">
    <property type="entry name" value="PURINE PERMEASE C1399.01C-RELATED"/>
    <property type="match status" value="1"/>
</dbReference>
<feature type="transmembrane region" description="Helical" evidence="7">
    <location>
        <begin position="214"/>
        <end position="233"/>
    </location>
</feature>
<gene>
    <name evidence="8" type="ORF">SAMN02745118_02540</name>
</gene>
<evidence type="ECO:0000256" key="4">
    <source>
        <dbReference type="ARBA" id="ARBA00022692"/>
    </source>
</evidence>
<name>A0A1T4QG05_9FIRM</name>
<feature type="transmembrane region" description="Helical" evidence="7">
    <location>
        <begin position="39"/>
        <end position="58"/>
    </location>
</feature>
<dbReference type="EMBL" id="FUWM01000027">
    <property type="protein sequence ID" value="SKA02547.1"/>
    <property type="molecule type" value="Genomic_DNA"/>
</dbReference>
<evidence type="ECO:0000256" key="1">
    <source>
        <dbReference type="ARBA" id="ARBA00004141"/>
    </source>
</evidence>
<feature type="transmembrane region" description="Helical" evidence="7">
    <location>
        <begin position="325"/>
        <end position="347"/>
    </location>
</feature>
<dbReference type="Pfam" id="PF00860">
    <property type="entry name" value="Xan_ur_permease"/>
    <property type="match status" value="1"/>
</dbReference>
<dbReference type="GO" id="GO:0005886">
    <property type="term" value="C:plasma membrane"/>
    <property type="evidence" value="ECO:0007669"/>
    <property type="project" value="TreeGrafter"/>
</dbReference>
<keyword evidence="3" id="KW-0813">Transport</keyword>
<dbReference type="Proteomes" id="UP000190625">
    <property type="component" value="Unassembled WGS sequence"/>
</dbReference>
<dbReference type="InterPro" id="IPR006042">
    <property type="entry name" value="Xan_ur_permease"/>
</dbReference>
<sequence>MKKSLRAGELPISRKVILGIQHMFAMFGATVLVPNLTGLNPSVALFTSAVGTIIFHVITKGQVPAYLGSSFAFIAPIIAAKEAFGIPGAMIGSLTAGLIYILMSGVIRTIGTDFIEKYLPPVVVGPVIMTIGLGLAPTAKDMASAHLPTAIFTLAVTIVISIFAKGLLKVIPILIGIISGYIFAFYFGIVDLAPVQEAAWLAMPNFSLPSVSEFSASLPAVLIIAPIAIVTMVEHLGDVLALGSTVDREFIEEPGLHRTLLGDGVATAFAALLGGPPNTTYGENIGVLAITKVHNPVVIEFAAVFVLGMSFIQKVGALIRTIPPAVMGGIVILLFGMIAAIGLRTLIENQVDLSNNRNLVIVSTILVIGISGLAFNIPGLDVELAGMGLAAIVGIILNILLPESIQSNPQETE</sequence>
<dbReference type="PANTHER" id="PTHR42810:SF2">
    <property type="entry name" value="PURINE PERMEASE C1399.01C-RELATED"/>
    <property type="match status" value="1"/>
</dbReference>
<keyword evidence="5 7" id="KW-1133">Transmembrane helix</keyword>
<dbReference type="STRING" id="142842.SAMN02745118_02540"/>
<evidence type="ECO:0000256" key="2">
    <source>
        <dbReference type="ARBA" id="ARBA00008821"/>
    </source>
</evidence>
<dbReference type="GO" id="GO:0042907">
    <property type="term" value="F:xanthine transmembrane transporter activity"/>
    <property type="evidence" value="ECO:0007669"/>
    <property type="project" value="TreeGrafter"/>
</dbReference>
<dbReference type="NCBIfam" id="TIGR00801">
    <property type="entry name" value="ncs2"/>
    <property type="match status" value="1"/>
</dbReference>
<dbReference type="PROSITE" id="PS01116">
    <property type="entry name" value="XANTH_URACIL_PERMASE"/>
    <property type="match status" value="1"/>
</dbReference>
<evidence type="ECO:0000256" key="5">
    <source>
        <dbReference type="ARBA" id="ARBA00022989"/>
    </source>
</evidence>
<keyword evidence="6 7" id="KW-0472">Membrane</keyword>
<evidence type="ECO:0000256" key="6">
    <source>
        <dbReference type="ARBA" id="ARBA00023136"/>
    </source>
</evidence>
<keyword evidence="4 7" id="KW-0812">Transmembrane</keyword>
<feature type="transmembrane region" description="Helical" evidence="7">
    <location>
        <begin position="86"/>
        <end position="106"/>
    </location>
</feature>
<evidence type="ECO:0000256" key="7">
    <source>
        <dbReference type="SAM" id="Phobius"/>
    </source>
</evidence>
<evidence type="ECO:0000313" key="8">
    <source>
        <dbReference type="EMBL" id="SKA02547.1"/>
    </source>
</evidence>
<feature type="transmembrane region" description="Helical" evidence="7">
    <location>
        <begin position="118"/>
        <end position="139"/>
    </location>
</feature>
<organism evidence="8 9">
    <name type="scientific">Selenihalanaerobacter shriftii</name>
    <dbReference type="NCBI Taxonomy" id="142842"/>
    <lineage>
        <taxon>Bacteria</taxon>
        <taxon>Bacillati</taxon>
        <taxon>Bacillota</taxon>
        <taxon>Clostridia</taxon>
        <taxon>Halanaerobiales</taxon>
        <taxon>Halobacteroidaceae</taxon>
        <taxon>Selenihalanaerobacter</taxon>
    </lineage>
</organism>
<comment type="subcellular location">
    <subcellularLocation>
        <location evidence="1">Membrane</location>
        <topology evidence="1">Multi-pass membrane protein</topology>
    </subcellularLocation>
</comment>
<dbReference type="AlphaFoldDB" id="A0A1T4QG05"/>
<dbReference type="RefSeq" id="WP_078810967.1">
    <property type="nucleotide sequence ID" value="NZ_FUWM01000027.1"/>
</dbReference>
<comment type="similarity">
    <text evidence="2">Belongs to the nucleobase:cation symporter-2 (NCS2) (TC 2.A.40) family.</text>
</comment>
<protein>
    <submittedName>
        <fullName evidence="8">Uracil permease</fullName>
    </submittedName>
</protein>
<keyword evidence="9" id="KW-1185">Reference proteome</keyword>
<feature type="transmembrane region" description="Helical" evidence="7">
    <location>
        <begin position="63"/>
        <end position="80"/>
    </location>
</feature>
<accession>A0A1T4QG05</accession>
<dbReference type="OrthoDB" id="9779092at2"/>
<feature type="transmembrane region" description="Helical" evidence="7">
    <location>
        <begin position="384"/>
        <end position="401"/>
    </location>
</feature>
<reference evidence="9" key="1">
    <citation type="submission" date="2017-02" db="EMBL/GenBank/DDBJ databases">
        <authorList>
            <person name="Varghese N."/>
            <person name="Submissions S."/>
        </authorList>
    </citation>
    <scope>NUCLEOTIDE SEQUENCE [LARGE SCALE GENOMIC DNA]</scope>
    <source>
        <strain evidence="9">ATCC BAA-73</strain>
    </source>
</reference>